<evidence type="ECO:0000313" key="2">
    <source>
        <dbReference type="Proteomes" id="UP000613840"/>
    </source>
</evidence>
<accession>A0A917S2U5</accession>
<dbReference type="RefSeq" id="WP_188894102.1">
    <property type="nucleotide sequence ID" value="NZ_BMMZ01000002.1"/>
</dbReference>
<organism evidence="1 2">
    <name type="scientific">Microlunatus endophyticus</name>
    <dbReference type="NCBI Taxonomy" id="1716077"/>
    <lineage>
        <taxon>Bacteria</taxon>
        <taxon>Bacillati</taxon>
        <taxon>Actinomycetota</taxon>
        <taxon>Actinomycetes</taxon>
        <taxon>Propionibacteriales</taxon>
        <taxon>Propionibacteriaceae</taxon>
        <taxon>Microlunatus</taxon>
    </lineage>
</organism>
<dbReference type="Proteomes" id="UP000613840">
    <property type="component" value="Unassembled WGS sequence"/>
</dbReference>
<proteinExistence type="predicted"/>
<protein>
    <submittedName>
        <fullName evidence="1">Uncharacterized protein</fullName>
    </submittedName>
</protein>
<keyword evidence="2" id="KW-1185">Reference proteome</keyword>
<dbReference type="EMBL" id="BMMZ01000002">
    <property type="protein sequence ID" value="GGL53856.1"/>
    <property type="molecule type" value="Genomic_DNA"/>
</dbReference>
<reference evidence="1" key="2">
    <citation type="submission" date="2020-09" db="EMBL/GenBank/DDBJ databases">
        <authorList>
            <person name="Sun Q."/>
            <person name="Zhou Y."/>
        </authorList>
    </citation>
    <scope>NUCLEOTIDE SEQUENCE</scope>
    <source>
        <strain evidence="1">CGMCC 4.7306</strain>
    </source>
</reference>
<dbReference type="AlphaFoldDB" id="A0A917S2U5"/>
<name>A0A917S2U5_9ACTN</name>
<gene>
    <name evidence="1" type="ORF">GCM10011575_10360</name>
</gene>
<comment type="caution">
    <text evidence="1">The sequence shown here is derived from an EMBL/GenBank/DDBJ whole genome shotgun (WGS) entry which is preliminary data.</text>
</comment>
<reference evidence="1" key="1">
    <citation type="journal article" date="2014" name="Int. J. Syst. Evol. Microbiol.">
        <title>Complete genome sequence of Corynebacterium casei LMG S-19264T (=DSM 44701T), isolated from a smear-ripened cheese.</title>
        <authorList>
            <consortium name="US DOE Joint Genome Institute (JGI-PGF)"/>
            <person name="Walter F."/>
            <person name="Albersmeier A."/>
            <person name="Kalinowski J."/>
            <person name="Ruckert C."/>
        </authorList>
    </citation>
    <scope>NUCLEOTIDE SEQUENCE</scope>
    <source>
        <strain evidence="1">CGMCC 4.7306</strain>
    </source>
</reference>
<sequence length="230" mass="25209">MGWQRTEYERIAAALPAVAVRPHGSVVLPDASDGWSDLDLKLTADDPIPAGVISGGAGLWAYEDVRTPTRETLRMVLRDGRRIDLTVSGAGRIDGLQPAPDNDFRFIAAMAATKIGRGDLLIGGHLTLELIRSCLVVAMQLRDRDLGTTIHRRGSDRDRDAQQAMELATVPLTATPRPNVVEQVARRYSDWQSELDPAYRSDWSPLEALIDRGTSKSWDGANRGIEQVEG</sequence>
<evidence type="ECO:0000313" key="1">
    <source>
        <dbReference type="EMBL" id="GGL53856.1"/>
    </source>
</evidence>